<feature type="compositionally biased region" description="Low complexity" evidence="1">
    <location>
        <begin position="302"/>
        <end position="317"/>
    </location>
</feature>
<dbReference type="Proteomes" id="UP000028780">
    <property type="component" value="Chromosome"/>
</dbReference>
<dbReference type="OrthoDB" id="4396299at2"/>
<reference evidence="2 4" key="1">
    <citation type="submission" date="2014-08" db="EMBL/GenBank/DDBJ databases">
        <title>Complete genome sequence of Corynebacterium imitans DSM 44264, isolated from a five-month-old boy with suspected pharyngeal diphtheria.</title>
        <authorList>
            <person name="Mollmann S."/>
            <person name="Albersmeier A."/>
            <person name="Ruckert C."/>
            <person name="Tauch A."/>
        </authorList>
    </citation>
    <scope>NUCLEOTIDE SEQUENCE [LARGE SCALE GENOMIC DNA]</scope>
    <source>
        <strain evidence="2 4">DSM 44264</strain>
    </source>
</reference>
<dbReference type="HOGENOM" id="CLU_796234_0_0_11"/>
<dbReference type="RefSeq" id="WP_038589647.1">
    <property type="nucleotide sequence ID" value="NZ_CP009211.1"/>
</dbReference>
<dbReference type="EMBL" id="CP009211">
    <property type="protein sequence ID" value="AIJ33238.1"/>
    <property type="molecule type" value="Genomic_DNA"/>
</dbReference>
<organism evidence="2 4">
    <name type="scientific">Corynebacterium imitans</name>
    <dbReference type="NCBI Taxonomy" id="156978"/>
    <lineage>
        <taxon>Bacteria</taxon>
        <taxon>Bacillati</taxon>
        <taxon>Actinomycetota</taxon>
        <taxon>Actinomycetes</taxon>
        <taxon>Mycobacteriales</taxon>
        <taxon>Corynebacteriaceae</taxon>
        <taxon>Corynebacterium</taxon>
    </lineage>
</organism>
<dbReference type="eggNOG" id="ENOG5030IA5">
    <property type="taxonomic scope" value="Bacteria"/>
</dbReference>
<protein>
    <submittedName>
        <fullName evidence="2">Uncharacterized protein</fullName>
    </submittedName>
</protein>
<sequence length="355" mass="38148">MGLQRYPLSPAIWGAGEEIRLTHVVQAALFTDFSPQRATRFIDVDLEANPLSGTWRVRYNGAVIGSVPAADRARFPDVERVHRSLLRPGTTASLSFNAETGQFDVAVILPPPLLAVPRNDTPAGAWVLPPGDMLVVDTSAGEFSAEELALLSPGQWLVALHRIDDTVVALYDGRVLGSFNGTDAADITAAVDEALSMGAPEVYARAVLLEGMAGLDVGHPEEGIVLVPALSVPDERPRQPWSLVDFPDGSWAVTVEHDYVVDDEDVLRPLHTARYVSLAGGPRPEELAAPTEMFGVVDDEPASTPAPAEAPLTAIPAKDVKGAGDYLTETEKVRLRREKRAKEASGRKAHGRHRA</sequence>
<dbReference type="Proteomes" id="UP000215374">
    <property type="component" value="Chromosome 1"/>
</dbReference>
<feature type="region of interest" description="Disordered" evidence="1">
    <location>
        <begin position="300"/>
        <end position="355"/>
    </location>
</feature>
<accession>A0A076NIJ1</accession>
<dbReference type="AlphaFoldDB" id="A0A076NIJ1"/>
<evidence type="ECO:0000313" key="2">
    <source>
        <dbReference type="EMBL" id="AIJ33238.1"/>
    </source>
</evidence>
<dbReference type="EMBL" id="LT906467">
    <property type="protein sequence ID" value="SNV65523.1"/>
    <property type="molecule type" value="Genomic_DNA"/>
</dbReference>
<keyword evidence="4" id="KW-1185">Reference proteome</keyword>
<evidence type="ECO:0000313" key="5">
    <source>
        <dbReference type="Proteomes" id="UP000215374"/>
    </source>
</evidence>
<dbReference type="KEGG" id="cii:CIMIT_04420"/>
<proteinExistence type="predicted"/>
<dbReference type="STRING" id="156978.CIMIT_04420"/>
<evidence type="ECO:0000256" key="1">
    <source>
        <dbReference type="SAM" id="MobiDB-lite"/>
    </source>
</evidence>
<gene>
    <name evidence="2" type="ORF">CIMIT_04420</name>
    <name evidence="3" type="ORF">SAMEA4535761_00949</name>
</gene>
<name>A0A076NIJ1_9CORY</name>
<evidence type="ECO:0000313" key="4">
    <source>
        <dbReference type="Proteomes" id="UP000028780"/>
    </source>
</evidence>
<reference evidence="3 5" key="2">
    <citation type="submission" date="2017-06" db="EMBL/GenBank/DDBJ databases">
        <authorList>
            <consortium name="Pathogen Informatics"/>
        </authorList>
    </citation>
    <scope>NUCLEOTIDE SEQUENCE [LARGE SCALE GENOMIC DNA]</scope>
    <source>
        <strain evidence="3 5">NCTC13015</strain>
    </source>
</reference>
<evidence type="ECO:0000313" key="3">
    <source>
        <dbReference type="EMBL" id="SNV65523.1"/>
    </source>
</evidence>